<accession>A0AAW4BQ98</accession>
<evidence type="ECO:0000313" key="3">
    <source>
        <dbReference type="Proteomes" id="UP000786185"/>
    </source>
</evidence>
<dbReference type="AlphaFoldDB" id="A0AAW4BQ98"/>
<evidence type="ECO:0000313" key="2">
    <source>
        <dbReference type="EMBL" id="MBF4437128.1"/>
    </source>
</evidence>
<feature type="compositionally biased region" description="Polar residues" evidence="1">
    <location>
        <begin position="1"/>
        <end position="20"/>
    </location>
</feature>
<gene>
    <name evidence="2" type="ORF">ERJ77_22100</name>
</gene>
<name>A0AAW4BQ98_VIBAN</name>
<feature type="non-terminal residue" evidence="2">
    <location>
        <position position="91"/>
    </location>
</feature>
<feature type="region of interest" description="Disordered" evidence="1">
    <location>
        <begin position="1"/>
        <end position="30"/>
    </location>
</feature>
<sequence length="91" mass="9795">MAQQNSPLTRSNVNQATSVSPLGHESSPKNDISCSLLTRKPFFFVALGSSIIPSDLCAAGFTMENFGFSPSNFYEVCQLLSGFIVVDESVN</sequence>
<dbReference type="EMBL" id="SCLC01000652">
    <property type="protein sequence ID" value="MBF4437128.1"/>
    <property type="molecule type" value="Genomic_DNA"/>
</dbReference>
<protein>
    <submittedName>
        <fullName evidence="2">Uncharacterized protein</fullName>
    </submittedName>
</protein>
<proteinExistence type="predicted"/>
<dbReference type="Proteomes" id="UP000786185">
    <property type="component" value="Unassembled WGS sequence"/>
</dbReference>
<evidence type="ECO:0000256" key="1">
    <source>
        <dbReference type="SAM" id="MobiDB-lite"/>
    </source>
</evidence>
<reference evidence="2" key="1">
    <citation type="journal article" date="2021" name="PeerJ">
        <title>Analysis of 44 Vibrio anguillarum genomes reveals high genetic diversity.</title>
        <authorList>
            <person name="Hansen M.J."/>
            <person name="Dalsgaard I."/>
        </authorList>
    </citation>
    <scope>NUCLEOTIDE SEQUENCE</scope>
    <source>
        <strain evidence="2">850617-1/1</strain>
    </source>
</reference>
<organism evidence="2 3">
    <name type="scientific">Vibrio anguillarum</name>
    <name type="common">Listonella anguillarum</name>
    <dbReference type="NCBI Taxonomy" id="55601"/>
    <lineage>
        <taxon>Bacteria</taxon>
        <taxon>Pseudomonadati</taxon>
        <taxon>Pseudomonadota</taxon>
        <taxon>Gammaproteobacteria</taxon>
        <taxon>Vibrionales</taxon>
        <taxon>Vibrionaceae</taxon>
        <taxon>Vibrio</taxon>
    </lineage>
</organism>
<comment type="caution">
    <text evidence="2">The sequence shown here is derived from an EMBL/GenBank/DDBJ whole genome shotgun (WGS) entry which is preliminary data.</text>
</comment>